<organism evidence="2">
    <name type="scientific">Athelia psychrophila</name>
    <dbReference type="NCBI Taxonomy" id="1759441"/>
    <lineage>
        <taxon>Eukaryota</taxon>
        <taxon>Fungi</taxon>
        <taxon>Dikarya</taxon>
        <taxon>Basidiomycota</taxon>
        <taxon>Agaricomycotina</taxon>
        <taxon>Agaricomycetes</taxon>
        <taxon>Agaricomycetidae</taxon>
        <taxon>Atheliales</taxon>
        <taxon>Atheliaceae</taxon>
        <taxon>Athelia</taxon>
    </lineage>
</organism>
<gene>
    <name evidence="2" type="ORF">FIBSPDRAFT_851655</name>
</gene>
<accession>A0A166SC44</accession>
<dbReference type="OrthoDB" id="3295314at2759"/>
<feature type="region of interest" description="Disordered" evidence="1">
    <location>
        <begin position="1"/>
        <end position="23"/>
    </location>
</feature>
<dbReference type="EMBL" id="KV417499">
    <property type="protein sequence ID" value="KZP29276.1"/>
    <property type="molecule type" value="Genomic_DNA"/>
</dbReference>
<dbReference type="AlphaFoldDB" id="A0A166SC44"/>
<sequence>MVYTDALESEVGSETLPEDDPAQPAFVHKIEQELCMDCADKIWALGEKYALGRQDKRQVWLHALSAISEMVRATWPRDIVARMAPFDNRDALYEFHASPDDDEPVVSGDE</sequence>
<proteinExistence type="predicted"/>
<reference evidence="2" key="1">
    <citation type="journal article" date="2016" name="Mol. Biol. Evol.">
        <title>Comparative Genomics of Early-Diverging Mushroom-Forming Fungi Provides Insights into the Origins of Lignocellulose Decay Capabilities.</title>
        <authorList>
            <person name="Nagy L.G."/>
            <person name="Riley R."/>
            <person name="Tritt A."/>
            <person name="Adam C."/>
            <person name="Daum C."/>
            <person name="Floudas D."/>
            <person name="Sun H."/>
            <person name="Yadav J.S."/>
            <person name="Pangilinan J."/>
            <person name="Larsson K.H."/>
            <person name="Matsuura K."/>
            <person name="Barry K."/>
            <person name="Labutti K."/>
            <person name="Kuo R."/>
            <person name="Ohm R.A."/>
            <person name="Bhattacharya S.S."/>
            <person name="Shirouzu T."/>
            <person name="Yoshinaga Y."/>
            <person name="Martin F.M."/>
            <person name="Grigoriev I.V."/>
            <person name="Hibbett D.S."/>
        </authorList>
    </citation>
    <scope>NUCLEOTIDE SEQUENCE [LARGE SCALE GENOMIC DNA]</scope>
    <source>
        <strain evidence="2">CBS 109695</strain>
    </source>
</reference>
<evidence type="ECO:0000313" key="2">
    <source>
        <dbReference type="EMBL" id="KZP29276.1"/>
    </source>
</evidence>
<name>A0A166SC44_9AGAM</name>
<evidence type="ECO:0000256" key="1">
    <source>
        <dbReference type="SAM" id="MobiDB-lite"/>
    </source>
</evidence>
<protein>
    <submittedName>
        <fullName evidence="2">Uncharacterized protein</fullName>
    </submittedName>
</protein>